<name>A0A6A5UPT5_9PLEO</name>
<evidence type="ECO:0000313" key="4">
    <source>
        <dbReference type="Proteomes" id="UP000800036"/>
    </source>
</evidence>
<sequence>MSKLFCCFFATVLFLQCAGAFSPFDFSGAALKGTRENASFTALPVRPLKFQTFYPQLHDVLAEVSAGPCLVSLQAYEGNLTARKELTQYGGVGNYCYLHNDCLHSTIYESSKSNMAAASVLLGLTPTILTSFGPAIAEIALLSSRRPLLSWLLSMGAPAAFPSRFLAFENPVELLRRPERPGTLSVPHKPVRFAFILSVLQYVLAVVAIVNLIATSLELGLKTVVSWRCSVSWLPLMWAFTPIACHAPAVLSFNVYRRRVKAQWCADKKELRLIHALKGEFTISANNMDIMNIAEASEDVSPGVWSMLLQGVATLFGILQVVFGTVVFSSLLYIGVEDATKLFLRYATSAFCCRLILYMELEGMIAVARVEKGKGKRKGEV</sequence>
<feature type="transmembrane region" description="Helical" evidence="1">
    <location>
        <begin position="312"/>
        <end position="334"/>
    </location>
</feature>
<protein>
    <submittedName>
        <fullName evidence="3">Uncharacterized protein</fullName>
    </submittedName>
</protein>
<proteinExistence type="predicted"/>
<keyword evidence="1" id="KW-0472">Membrane</keyword>
<feature type="transmembrane region" description="Helical" evidence="1">
    <location>
        <begin position="346"/>
        <end position="368"/>
    </location>
</feature>
<feature type="transmembrane region" description="Helical" evidence="1">
    <location>
        <begin position="193"/>
        <end position="213"/>
    </location>
</feature>
<organism evidence="3 4">
    <name type="scientific">Bimuria novae-zelandiae CBS 107.79</name>
    <dbReference type="NCBI Taxonomy" id="1447943"/>
    <lineage>
        <taxon>Eukaryota</taxon>
        <taxon>Fungi</taxon>
        <taxon>Dikarya</taxon>
        <taxon>Ascomycota</taxon>
        <taxon>Pezizomycotina</taxon>
        <taxon>Dothideomycetes</taxon>
        <taxon>Pleosporomycetidae</taxon>
        <taxon>Pleosporales</taxon>
        <taxon>Massarineae</taxon>
        <taxon>Didymosphaeriaceae</taxon>
        <taxon>Bimuria</taxon>
    </lineage>
</organism>
<keyword evidence="4" id="KW-1185">Reference proteome</keyword>
<keyword evidence="1" id="KW-0812">Transmembrane</keyword>
<accession>A0A6A5UPT5</accession>
<dbReference type="Proteomes" id="UP000800036">
    <property type="component" value="Unassembled WGS sequence"/>
</dbReference>
<dbReference type="AlphaFoldDB" id="A0A6A5UPT5"/>
<feature type="transmembrane region" description="Helical" evidence="1">
    <location>
        <begin position="233"/>
        <end position="253"/>
    </location>
</feature>
<evidence type="ECO:0000313" key="3">
    <source>
        <dbReference type="EMBL" id="KAF1966708.1"/>
    </source>
</evidence>
<feature type="signal peptide" evidence="2">
    <location>
        <begin position="1"/>
        <end position="20"/>
    </location>
</feature>
<keyword evidence="1" id="KW-1133">Transmembrane helix</keyword>
<dbReference type="EMBL" id="ML976742">
    <property type="protein sequence ID" value="KAF1966708.1"/>
    <property type="molecule type" value="Genomic_DNA"/>
</dbReference>
<keyword evidence="2" id="KW-0732">Signal</keyword>
<dbReference type="OrthoDB" id="3009728at2759"/>
<gene>
    <name evidence="3" type="ORF">BU23DRAFT_485887</name>
</gene>
<reference evidence="3" key="1">
    <citation type="journal article" date="2020" name="Stud. Mycol.">
        <title>101 Dothideomycetes genomes: a test case for predicting lifestyles and emergence of pathogens.</title>
        <authorList>
            <person name="Haridas S."/>
            <person name="Albert R."/>
            <person name="Binder M."/>
            <person name="Bloem J."/>
            <person name="Labutti K."/>
            <person name="Salamov A."/>
            <person name="Andreopoulos B."/>
            <person name="Baker S."/>
            <person name="Barry K."/>
            <person name="Bills G."/>
            <person name="Bluhm B."/>
            <person name="Cannon C."/>
            <person name="Castanera R."/>
            <person name="Culley D."/>
            <person name="Daum C."/>
            <person name="Ezra D."/>
            <person name="Gonzalez J."/>
            <person name="Henrissat B."/>
            <person name="Kuo A."/>
            <person name="Liang C."/>
            <person name="Lipzen A."/>
            <person name="Lutzoni F."/>
            <person name="Magnuson J."/>
            <person name="Mondo S."/>
            <person name="Nolan M."/>
            <person name="Ohm R."/>
            <person name="Pangilinan J."/>
            <person name="Park H.-J."/>
            <person name="Ramirez L."/>
            <person name="Alfaro M."/>
            <person name="Sun H."/>
            <person name="Tritt A."/>
            <person name="Yoshinaga Y."/>
            <person name="Zwiers L.-H."/>
            <person name="Turgeon B."/>
            <person name="Goodwin S."/>
            <person name="Spatafora J."/>
            <person name="Crous P."/>
            <person name="Grigoriev I."/>
        </authorList>
    </citation>
    <scope>NUCLEOTIDE SEQUENCE</scope>
    <source>
        <strain evidence="3">CBS 107.79</strain>
    </source>
</reference>
<evidence type="ECO:0000256" key="1">
    <source>
        <dbReference type="SAM" id="Phobius"/>
    </source>
</evidence>
<feature type="chain" id="PRO_5025469524" evidence="2">
    <location>
        <begin position="21"/>
        <end position="381"/>
    </location>
</feature>
<evidence type="ECO:0000256" key="2">
    <source>
        <dbReference type="SAM" id="SignalP"/>
    </source>
</evidence>